<reference evidence="2" key="1">
    <citation type="submission" date="2022-04" db="EMBL/GenBank/DDBJ databases">
        <title>Roseomonas acroporae sp. nov., isolated from coral Acropora digitifera.</title>
        <authorList>
            <person name="Sun H."/>
        </authorList>
    </citation>
    <scope>NUCLEOTIDE SEQUENCE</scope>
    <source>
        <strain evidence="2">NAR14</strain>
    </source>
</reference>
<dbReference type="InterPro" id="IPR002125">
    <property type="entry name" value="CMP_dCMP_dom"/>
</dbReference>
<evidence type="ECO:0000259" key="1">
    <source>
        <dbReference type="PROSITE" id="PS51747"/>
    </source>
</evidence>
<evidence type="ECO:0000313" key="3">
    <source>
        <dbReference type="Proteomes" id="UP001139516"/>
    </source>
</evidence>
<dbReference type="SUPFAM" id="SSF53927">
    <property type="entry name" value="Cytidine deaminase-like"/>
    <property type="match status" value="1"/>
</dbReference>
<feature type="domain" description="CMP/dCMP-type deaminase" evidence="1">
    <location>
        <begin position="5"/>
        <end position="129"/>
    </location>
</feature>
<name>A0A9X1YA99_9PROT</name>
<dbReference type="EMBL" id="JALPRX010000084">
    <property type="protein sequence ID" value="MCK8786456.1"/>
    <property type="molecule type" value="Genomic_DNA"/>
</dbReference>
<dbReference type="PROSITE" id="PS51747">
    <property type="entry name" value="CYT_DCMP_DEAMINASES_2"/>
    <property type="match status" value="1"/>
</dbReference>
<dbReference type="Proteomes" id="UP001139516">
    <property type="component" value="Unassembled WGS sequence"/>
</dbReference>
<protein>
    <submittedName>
        <fullName evidence="2">Nucleoside deaminase</fullName>
    </submittedName>
</protein>
<dbReference type="Pfam" id="PF00383">
    <property type="entry name" value="dCMP_cyt_deam_1"/>
    <property type="match status" value="1"/>
</dbReference>
<dbReference type="InterPro" id="IPR016193">
    <property type="entry name" value="Cytidine_deaminase-like"/>
</dbReference>
<dbReference type="Gene3D" id="3.40.140.10">
    <property type="entry name" value="Cytidine Deaminase, domain 2"/>
    <property type="match status" value="1"/>
</dbReference>
<dbReference type="PANTHER" id="PTHR11079:SF162">
    <property type="entry name" value="RIBOFLAVIN BIOSYNTHESIS PROTEIN PYRD, CHLOROPLASTIC"/>
    <property type="match status" value="1"/>
</dbReference>
<dbReference type="RefSeq" id="WP_248668572.1">
    <property type="nucleotide sequence ID" value="NZ_JALPRX010000084.1"/>
</dbReference>
<dbReference type="AlphaFoldDB" id="A0A9X1YA99"/>
<comment type="caution">
    <text evidence="2">The sequence shown here is derived from an EMBL/GenBank/DDBJ whole genome shotgun (WGS) entry which is preliminary data.</text>
</comment>
<dbReference type="CDD" id="cd01285">
    <property type="entry name" value="nucleoside_deaminase"/>
    <property type="match status" value="1"/>
</dbReference>
<evidence type="ECO:0000313" key="2">
    <source>
        <dbReference type="EMBL" id="MCK8786456.1"/>
    </source>
</evidence>
<sequence length="165" mass="17909">MPTTDDDLRHMRRAIALAREGDSAPGGNPIGCVIVLDGRVVGEGHNEVDRRLDPTAHAEIVAIRRACEALGDTDLRRATLYATLQPCGMCSMASIWARIGRIVYGAGRGDVHRMYFEGRHLDTVDFIVDAFRDDLPVTGGVLAAECAALYHRPGEAVPAEEQTNL</sequence>
<proteinExistence type="predicted"/>
<dbReference type="PANTHER" id="PTHR11079">
    <property type="entry name" value="CYTOSINE DEAMINASE FAMILY MEMBER"/>
    <property type="match status" value="1"/>
</dbReference>
<organism evidence="2 3">
    <name type="scientific">Roseomonas acroporae</name>
    <dbReference type="NCBI Taxonomy" id="2937791"/>
    <lineage>
        <taxon>Bacteria</taxon>
        <taxon>Pseudomonadati</taxon>
        <taxon>Pseudomonadota</taxon>
        <taxon>Alphaproteobacteria</taxon>
        <taxon>Acetobacterales</taxon>
        <taxon>Roseomonadaceae</taxon>
        <taxon>Roseomonas</taxon>
    </lineage>
</organism>
<dbReference type="GO" id="GO:0003824">
    <property type="term" value="F:catalytic activity"/>
    <property type="evidence" value="ECO:0007669"/>
    <property type="project" value="InterPro"/>
</dbReference>
<keyword evidence="3" id="KW-1185">Reference proteome</keyword>
<gene>
    <name evidence="2" type="ORF">M0638_18940</name>
</gene>
<accession>A0A9X1YA99</accession>